<comment type="subcellular location">
    <subcellularLocation>
        <location evidence="1 9">Mitochondrion</location>
    </subcellularLocation>
</comment>
<feature type="region of interest" description="Disordered" evidence="10">
    <location>
        <begin position="1"/>
        <end position="21"/>
    </location>
</feature>
<dbReference type="EC" id="2.1.1.320" evidence="9"/>
<reference evidence="11" key="3">
    <citation type="submission" date="2025-09" db="UniProtKB">
        <authorList>
            <consortium name="Ensembl"/>
        </authorList>
    </citation>
    <scope>IDENTIFICATION</scope>
</reference>
<evidence type="ECO:0000256" key="9">
    <source>
        <dbReference type="RuleBase" id="RU364114"/>
    </source>
</evidence>
<evidence type="ECO:0000256" key="3">
    <source>
        <dbReference type="ARBA" id="ARBA00022603"/>
    </source>
</evidence>
<name>A0A667Y0P2_9TELE</name>
<gene>
    <name evidence="11" type="primary">NDUFAF7</name>
    <name evidence="11" type="synonym">ndufaf7</name>
</gene>
<dbReference type="Ensembl" id="ENSMMDT00005023972.1">
    <property type="protein sequence ID" value="ENSMMDP00005023465.1"/>
    <property type="gene ID" value="ENSMMDG00005011273.1"/>
</dbReference>
<dbReference type="InParanoid" id="A0A667Y0P2"/>
<keyword evidence="3 9" id="KW-0489">Methyltransferase</keyword>
<dbReference type="Pfam" id="PF02636">
    <property type="entry name" value="Methyltransf_28"/>
    <property type="match status" value="1"/>
</dbReference>
<comment type="function">
    <text evidence="8">Arginine methyltransferase involved in the assembly or stability of mitochondrial NADH:ubiquinone oxidoreductase complex (complex I). Acts by mediating symmetric dimethylation of 'Arg-118' of NDUFS2 after it assembles into the complex I, stabilizing the early intermediate complex.</text>
</comment>
<dbReference type="GeneTree" id="ENSGT00390000001588"/>
<dbReference type="FunFam" id="3.40.50.12710:FF:000001">
    <property type="entry name" value="Protein arginine methyltransferase NDUFAF7"/>
    <property type="match status" value="1"/>
</dbReference>
<dbReference type="SUPFAM" id="SSF53335">
    <property type="entry name" value="S-adenosyl-L-methionine-dependent methyltransferases"/>
    <property type="match status" value="1"/>
</dbReference>
<evidence type="ECO:0000313" key="12">
    <source>
        <dbReference type="Proteomes" id="UP000472263"/>
    </source>
</evidence>
<evidence type="ECO:0000256" key="4">
    <source>
        <dbReference type="ARBA" id="ARBA00022679"/>
    </source>
</evidence>
<comment type="catalytic activity">
    <reaction evidence="7 9">
        <text>L-arginyl-[protein] + 2 S-adenosyl-L-methionine = N(omega),N(omega)'-dimethyl-L-arginyl-[protein] + 2 S-adenosyl-L-homocysteine + 2 H(+)</text>
        <dbReference type="Rhea" id="RHEA:48108"/>
        <dbReference type="Rhea" id="RHEA-COMP:10532"/>
        <dbReference type="Rhea" id="RHEA-COMP:11992"/>
        <dbReference type="ChEBI" id="CHEBI:15378"/>
        <dbReference type="ChEBI" id="CHEBI:29965"/>
        <dbReference type="ChEBI" id="CHEBI:57856"/>
        <dbReference type="ChEBI" id="CHEBI:59789"/>
        <dbReference type="ChEBI" id="CHEBI:88221"/>
        <dbReference type="EC" id="2.1.1.320"/>
    </reaction>
</comment>
<dbReference type="GO" id="GO:0035243">
    <property type="term" value="F:protein-arginine omega-N symmetric methyltransferase activity"/>
    <property type="evidence" value="ECO:0007669"/>
    <property type="project" value="UniProtKB-EC"/>
</dbReference>
<comment type="similarity">
    <text evidence="2 9">Belongs to the NDUFAF7 family.</text>
</comment>
<evidence type="ECO:0000256" key="10">
    <source>
        <dbReference type="SAM" id="MobiDB-lite"/>
    </source>
</evidence>
<dbReference type="InterPro" id="IPR029063">
    <property type="entry name" value="SAM-dependent_MTases_sf"/>
</dbReference>
<keyword evidence="12" id="KW-1185">Reference proteome</keyword>
<evidence type="ECO:0000313" key="11">
    <source>
        <dbReference type="Ensembl" id="ENSMMDP00005023465.1"/>
    </source>
</evidence>
<dbReference type="GO" id="GO:0043009">
    <property type="term" value="P:chordate embryonic development"/>
    <property type="evidence" value="ECO:0007669"/>
    <property type="project" value="Ensembl"/>
</dbReference>
<accession>A0A667Y0P2</accession>
<dbReference type="FunCoup" id="A0A667Y0P2">
    <property type="interactions" value="1209"/>
</dbReference>
<evidence type="ECO:0000256" key="2">
    <source>
        <dbReference type="ARBA" id="ARBA00005891"/>
    </source>
</evidence>
<dbReference type="Gene3D" id="3.40.50.12710">
    <property type="match status" value="1"/>
</dbReference>
<evidence type="ECO:0000256" key="1">
    <source>
        <dbReference type="ARBA" id="ARBA00004173"/>
    </source>
</evidence>
<evidence type="ECO:0000256" key="8">
    <source>
        <dbReference type="ARBA" id="ARBA00054758"/>
    </source>
</evidence>
<sequence length="463" mass="51552">MFSETQENHREQTSQRQEQHSCTVRQKKSFPLCVYKTHSLWRCRFCSSSPPEDERKPRASMLRHLTSKIKATGPIPVAEYMRESLTNPVTGYYVRGDVLGPQGDFITSPEISQIFGELVGVWCISEWMGAGRPAQLQLVELGPGRGSLAADVLRVFGQLRSVLAEASVSVHLVEVSPALSRVQARRLTGEQSREADGEDEPVYRRGRTTTGGLPVSWYRRLDDVPAGFSVYVAHEFFDALPIHKFQRTEKGWREVMVDIEPDEPERLRFVVAPTPTLASSTLVQADEKRNHVEVCPEGGVIIQQLANRISESGGAALIADYGHDGTKTDTFRGFKGHQLHDVLASPGLADLTADVDFSYLRRMAGEGVACLGPVTQRTFLKNMGIDTRLQVLLRSCSDPATRKQLIQSYDMLTSPSKMGERFHFFSLLSPSRLAEPKRTEGLKMEKKSPAQLPVAGFTELSFS</sequence>
<dbReference type="Proteomes" id="UP000472263">
    <property type="component" value="Chromosome 24"/>
</dbReference>
<dbReference type="PANTHER" id="PTHR12049">
    <property type="entry name" value="PROTEIN ARGININE METHYLTRANSFERASE NDUFAF7, MITOCHONDRIAL"/>
    <property type="match status" value="1"/>
</dbReference>
<reference evidence="11" key="1">
    <citation type="submission" date="2019-06" db="EMBL/GenBank/DDBJ databases">
        <authorList>
            <consortium name="Wellcome Sanger Institute Data Sharing"/>
        </authorList>
    </citation>
    <scope>NUCLEOTIDE SEQUENCE [LARGE SCALE GENOMIC DNA]</scope>
</reference>
<dbReference type="GO" id="GO:0032981">
    <property type="term" value="P:mitochondrial respiratory chain complex I assembly"/>
    <property type="evidence" value="ECO:0007669"/>
    <property type="project" value="Ensembl"/>
</dbReference>
<keyword evidence="5" id="KW-0809">Transit peptide</keyword>
<evidence type="ECO:0000256" key="5">
    <source>
        <dbReference type="ARBA" id="ARBA00022946"/>
    </source>
</evidence>
<dbReference type="InterPro" id="IPR038375">
    <property type="entry name" value="NDUFAF7_sf"/>
</dbReference>
<organism evidence="11 12">
    <name type="scientific">Myripristis murdjan</name>
    <name type="common">pinecone soldierfish</name>
    <dbReference type="NCBI Taxonomy" id="586833"/>
    <lineage>
        <taxon>Eukaryota</taxon>
        <taxon>Metazoa</taxon>
        <taxon>Chordata</taxon>
        <taxon>Craniata</taxon>
        <taxon>Vertebrata</taxon>
        <taxon>Euteleostomi</taxon>
        <taxon>Actinopterygii</taxon>
        <taxon>Neopterygii</taxon>
        <taxon>Teleostei</taxon>
        <taxon>Neoteleostei</taxon>
        <taxon>Acanthomorphata</taxon>
        <taxon>Holocentriformes</taxon>
        <taxon>Holocentridae</taxon>
        <taxon>Myripristis</taxon>
    </lineage>
</organism>
<feature type="region of interest" description="Disordered" evidence="10">
    <location>
        <begin position="186"/>
        <end position="206"/>
    </location>
</feature>
<proteinExistence type="inferred from homology"/>
<dbReference type="InterPro" id="IPR003788">
    <property type="entry name" value="NDUFAF7"/>
</dbReference>
<evidence type="ECO:0000256" key="6">
    <source>
        <dbReference type="ARBA" id="ARBA00023128"/>
    </source>
</evidence>
<dbReference type="AlphaFoldDB" id="A0A667Y0P2"/>
<protein>
    <recommendedName>
        <fullName evidence="9">Protein arginine methyltransferase NDUFAF7</fullName>
        <ecNumber evidence="9">2.1.1.320</ecNumber>
    </recommendedName>
</protein>
<dbReference type="GO" id="GO:0032259">
    <property type="term" value="P:methylation"/>
    <property type="evidence" value="ECO:0007669"/>
    <property type="project" value="UniProtKB-KW"/>
</dbReference>
<keyword evidence="4 9" id="KW-0808">Transferase</keyword>
<reference evidence="11" key="2">
    <citation type="submission" date="2025-08" db="UniProtKB">
        <authorList>
            <consortium name="Ensembl"/>
        </authorList>
    </citation>
    <scope>IDENTIFICATION</scope>
</reference>
<evidence type="ECO:0000256" key="7">
    <source>
        <dbReference type="ARBA" id="ARBA00048612"/>
    </source>
</evidence>
<dbReference type="GO" id="GO:0005739">
    <property type="term" value="C:mitochondrion"/>
    <property type="evidence" value="ECO:0007669"/>
    <property type="project" value="UniProtKB-SubCell"/>
</dbReference>
<feature type="compositionally biased region" description="Basic and acidic residues" evidence="10">
    <location>
        <begin position="1"/>
        <end position="19"/>
    </location>
</feature>
<dbReference type="PANTHER" id="PTHR12049:SF7">
    <property type="entry name" value="PROTEIN ARGININE METHYLTRANSFERASE NDUFAF7, MITOCHONDRIAL"/>
    <property type="match status" value="1"/>
</dbReference>
<keyword evidence="6 9" id="KW-0496">Mitochondrion</keyword>